<name>A0AAV4IVZ5_9GAST</name>
<evidence type="ECO:0000313" key="3">
    <source>
        <dbReference type="Proteomes" id="UP000762676"/>
    </source>
</evidence>
<proteinExistence type="predicted"/>
<comment type="caution">
    <text evidence="2">The sequence shown here is derived from an EMBL/GenBank/DDBJ whole genome shotgun (WGS) entry which is preliminary data.</text>
</comment>
<evidence type="ECO:0000313" key="2">
    <source>
        <dbReference type="EMBL" id="GFS12681.1"/>
    </source>
</evidence>
<gene>
    <name evidence="2" type="ORF">ElyMa_006703700</name>
</gene>
<protein>
    <submittedName>
        <fullName evidence="2">Uncharacterized protein</fullName>
    </submittedName>
</protein>
<feature type="region of interest" description="Disordered" evidence="1">
    <location>
        <begin position="1"/>
        <end position="53"/>
    </location>
</feature>
<keyword evidence="3" id="KW-1185">Reference proteome</keyword>
<organism evidence="2 3">
    <name type="scientific">Elysia marginata</name>
    <dbReference type="NCBI Taxonomy" id="1093978"/>
    <lineage>
        <taxon>Eukaryota</taxon>
        <taxon>Metazoa</taxon>
        <taxon>Spiralia</taxon>
        <taxon>Lophotrochozoa</taxon>
        <taxon>Mollusca</taxon>
        <taxon>Gastropoda</taxon>
        <taxon>Heterobranchia</taxon>
        <taxon>Euthyneura</taxon>
        <taxon>Panpulmonata</taxon>
        <taxon>Sacoglossa</taxon>
        <taxon>Placobranchoidea</taxon>
        <taxon>Plakobranchidae</taxon>
        <taxon>Elysia</taxon>
    </lineage>
</organism>
<reference evidence="2 3" key="1">
    <citation type="journal article" date="2021" name="Elife">
        <title>Chloroplast acquisition without the gene transfer in kleptoplastic sea slugs, Plakobranchus ocellatus.</title>
        <authorList>
            <person name="Maeda T."/>
            <person name="Takahashi S."/>
            <person name="Yoshida T."/>
            <person name="Shimamura S."/>
            <person name="Takaki Y."/>
            <person name="Nagai Y."/>
            <person name="Toyoda A."/>
            <person name="Suzuki Y."/>
            <person name="Arimoto A."/>
            <person name="Ishii H."/>
            <person name="Satoh N."/>
            <person name="Nishiyama T."/>
            <person name="Hasebe M."/>
            <person name="Maruyama T."/>
            <person name="Minagawa J."/>
            <person name="Obokata J."/>
            <person name="Shigenobu S."/>
        </authorList>
    </citation>
    <scope>NUCLEOTIDE SEQUENCE [LARGE SCALE GENOMIC DNA]</scope>
</reference>
<sequence length="187" mass="20903">MAPKKAKKKGDEPEPEPEPEEEREPSPYDPYKGLRFQALPRKAPAPRKKQRTTKIPVLKLKPVNETKQWRTTPISVIPSHLEGSGAQKIINIVAKAPSQLSMSSVFSGLKDKKVQNYALLDPTAGSHQKLTPWVSAGETALKRLPKLALLPRPSSGGNLRLLRLERQHKESHSLARFEEVRAVFRAV</sequence>
<evidence type="ECO:0000256" key="1">
    <source>
        <dbReference type="SAM" id="MobiDB-lite"/>
    </source>
</evidence>
<dbReference type="Proteomes" id="UP000762676">
    <property type="component" value="Unassembled WGS sequence"/>
</dbReference>
<feature type="compositionally biased region" description="Acidic residues" evidence="1">
    <location>
        <begin position="13"/>
        <end position="23"/>
    </location>
</feature>
<dbReference type="AlphaFoldDB" id="A0AAV4IVZ5"/>
<accession>A0AAV4IVZ5</accession>
<dbReference type="EMBL" id="BMAT01013416">
    <property type="protein sequence ID" value="GFS12681.1"/>
    <property type="molecule type" value="Genomic_DNA"/>
</dbReference>